<evidence type="ECO:0000313" key="3">
    <source>
        <dbReference type="Proteomes" id="UP000573327"/>
    </source>
</evidence>
<keyword evidence="3" id="KW-1185">Reference proteome</keyword>
<evidence type="ECO:0000313" key="2">
    <source>
        <dbReference type="EMBL" id="MBB4947403.1"/>
    </source>
</evidence>
<dbReference type="SUPFAM" id="SSF48452">
    <property type="entry name" value="TPR-like"/>
    <property type="match status" value="1"/>
</dbReference>
<reference evidence="2 3" key="1">
    <citation type="submission" date="2020-08" db="EMBL/GenBank/DDBJ databases">
        <title>Sequencing the genomes of 1000 actinobacteria strains.</title>
        <authorList>
            <person name="Klenk H.-P."/>
        </authorList>
    </citation>
    <scope>NUCLEOTIDE SEQUENCE [LARGE SCALE GENOMIC DNA]</scope>
    <source>
        <strain evidence="2 3">DSM 44786</strain>
    </source>
</reference>
<evidence type="ECO:0000259" key="1">
    <source>
        <dbReference type="Pfam" id="PF13191"/>
    </source>
</evidence>
<accession>A0A7W7SBH7</accession>
<dbReference type="SMART" id="SM00028">
    <property type="entry name" value="TPR"/>
    <property type="match status" value="3"/>
</dbReference>
<dbReference type="SUPFAM" id="SSF52540">
    <property type="entry name" value="P-loop containing nucleoside triphosphate hydrolases"/>
    <property type="match status" value="1"/>
</dbReference>
<dbReference type="Gene3D" id="1.25.40.10">
    <property type="entry name" value="Tetratricopeptide repeat domain"/>
    <property type="match status" value="1"/>
</dbReference>
<dbReference type="AlphaFoldDB" id="A0A7W7SBH7"/>
<dbReference type="InterPro" id="IPR041664">
    <property type="entry name" value="AAA_16"/>
</dbReference>
<dbReference type="InterPro" id="IPR027417">
    <property type="entry name" value="P-loop_NTPase"/>
</dbReference>
<feature type="domain" description="Orc1-like AAA ATPase" evidence="1">
    <location>
        <begin position="151"/>
        <end position="271"/>
    </location>
</feature>
<name>A0A7W7SBH7_9ACTN</name>
<dbReference type="PRINTS" id="PR00364">
    <property type="entry name" value="DISEASERSIST"/>
</dbReference>
<proteinExistence type="predicted"/>
<dbReference type="PANTHER" id="PTHR47691">
    <property type="entry name" value="REGULATOR-RELATED"/>
    <property type="match status" value="1"/>
</dbReference>
<dbReference type="RefSeq" id="WP_184915330.1">
    <property type="nucleotide sequence ID" value="NZ_JACHJR010000001.1"/>
</dbReference>
<dbReference type="GO" id="GO:0043531">
    <property type="term" value="F:ADP binding"/>
    <property type="evidence" value="ECO:0007669"/>
    <property type="project" value="InterPro"/>
</dbReference>
<comment type="caution">
    <text evidence="2">The sequence shown here is derived from an EMBL/GenBank/DDBJ whole genome shotgun (WGS) entry which is preliminary data.</text>
</comment>
<gene>
    <name evidence="2" type="ORF">F4556_002938</name>
</gene>
<dbReference type="Gene3D" id="3.40.50.300">
    <property type="entry name" value="P-loop containing nucleotide triphosphate hydrolases"/>
    <property type="match status" value="1"/>
</dbReference>
<dbReference type="InterPro" id="IPR019734">
    <property type="entry name" value="TPR_rpt"/>
</dbReference>
<dbReference type="Proteomes" id="UP000573327">
    <property type="component" value="Unassembled WGS sequence"/>
</dbReference>
<protein>
    <submittedName>
        <fullName evidence="2">Tetratricopeptide (TPR) repeat protein</fullName>
    </submittedName>
</protein>
<organism evidence="2 3">
    <name type="scientific">Kitasatospora gansuensis</name>
    <dbReference type="NCBI Taxonomy" id="258050"/>
    <lineage>
        <taxon>Bacteria</taxon>
        <taxon>Bacillati</taxon>
        <taxon>Actinomycetota</taxon>
        <taxon>Actinomycetes</taxon>
        <taxon>Kitasatosporales</taxon>
        <taxon>Streptomycetaceae</taxon>
        <taxon>Kitasatospora</taxon>
    </lineage>
</organism>
<sequence length="803" mass="86692">MDLYDRLRDLREHARAEREATGLRFSALATEQAVRLSTRPGAAEFTARRINDWAPANRKDARPPSFEDRGCLLALAELWSDWAELPFDEASWAALLPSPPAPLALPWTTNQINDGDFHGTVVMAQTANLGLPEQRRPAPSALAPLRALPPEFTGREAELAALLPLLDPASEAEPVLVTSVAGMGGIGKTTLALAAGHAALEQGWFTGALFIDLHGYDDTPVEATHALDTLLRALGVPLEQIPPDEEARASLYRSQLAAREAVLVIADNASDPEQLRSLVPGAGRHRLLTTSRDTLVALGATLVDLEVLTPTAAGALVERTLRTANRRPERVSSDPDGTALLTQLCGYLPLALQITTAQLVRDPHLTMARLAEDLLDDLASTGSRLDQLQDGRLAVRVSLDRSRRRLTIPETQLLEQLALAPGPDISTEAAAQLSGQKISHTRQRLTALANASLLRQSPVGGRWTMHDLVRDHSIEHARAAGRNHRPALVRLLRYYNDTTRAADAHLRLASARRPPALFPDRDAAILWLDTEQTNLIAGVQLADGLQLLTIARSLADALTTHLSLRRRYDDLHTTSRIELAAARALGNRAFEAEALLDCGRALKGLDRRDAAQADYQQALAINREIGNQRGMASSLSLLGVVLHEAGNVVAAHSAHLQAVAVVTALGSIDELAWVWGNHGLTLVSMGRCEEATAAMQRDLAACRTLGDRMGEAMNLNNLGSALRALSEFDRAAEAGQQAVQIFQALTEHYREGQALGELADTAQQAGLPASEVRSLRDAAVAAYRRAGAHQQAEKAVTGEDSRF</sequence>
<dbReference type="PANTHER" id="PTHR47691:SF3">
    <property type="entry name" value="HTH-TYPE TRANSCRIPTIONAL REGULATOR RV0890C-RELATED"/>
    <property type="match status" value="1"/>
</dbReference>
<dbReference type="EMBL" id="JACHJR010000001">
    <property type="protein sequence ID" value="MBB4947403.1"/>
    <property type="molecule type" value="Genomic_DNA"/>
</dbReference>
<dbReference type="Pfam" id="PF13191">
    <property type="entry name" value="AAA_16"/>
    <property type="match status" value="1"/>
</dbReference>
<dbReference type="Pfam" id="PF13424">
    <property type="entry name" value="TPR_12"/>
    <property type="match status" value="1"/>
</dbReference>
<dbReference type="InterPro" id="IPR011990">
    <property type="entry name" value="TPR-like_helical_dom_sf"/>
</dbReference>